<dbReference type="AlphaFoldDB" id="A0A180GNB7"/>
<reference evidence="6" key="2">
    <citation type="submission" date="2016-05" db="EMBL/GenBank/DDBJ databases">
        <title>Comparative analysis highlights variable genome content of wheat rusts and divergence of the mating loci.</title>
        <authorList>
            <person name="Cuomo C.A."/>
            <person name="Bakkeren G."/>
            <person name="Szabo L."/>
            <person name="Khalil H."/>
            <person name="Joly D."/>
            <person name="Goldberg J."/>
            <person name="Young S."/>
            <person name="Zeng Q."/>
            <person name="Fellers J."/>
        </authorList>
    </citation>
    <scope>NUCLEOTIDE SEQUENCE [LARGE SCALE GENOMIC DNA]</scope>
    <source>
        <strain evidence="6">1-1 BBBD Race 1</strain>
    </source>
</reference>
<keyword evidence="3" id="KW-0238">DNA-binding</keyword>
<keyword evidence="5" id="KW-0539">Nucleus</keyword>
<dbReference type="PANTHER" id="PTHR11988">
    <property type="entry name" value="THYROTROPH EMBRYONIC FACTOR RELATED"/>
    <property type="match status" value="1"/>
</dbReference>
<proteinExistence type="predicted"/>
<evidence type="ECO:0000256" key="3">
    <source>
        <dbReference type="ARBA" id="ARBA00023125"/>
    </source>
</evidence>
<evidence type="ECO:0000256" key="2">
    <source>
        <dbReference type="ARBA" id="ARBA00023015"/>
    </source>
</evidence>
<reference evidence="7 8" key="3">
    <citation type="journal article" date="2017" name="G3 (Bethesda)">
        <title>Comparative analysis highlights variable genome content of wheat rusts and divergence of the mating loci.</title>
        <authorList>
            <person name="Cuomo C.A."/>
            <person name="Bakkeren G."/>
            <person name="Khalil H.B."/>
            <person name="Panwar V."/>
            <person name="Joly D."/>
            <person name="Linning R."/>
            <person name="Sakthikumar S."/>
            <person name="Song X."/>
            <person name="Adiconis X."/>
            <person name="Fan L."/>
            <person name="Goldberg J.M."/>
            <person name="Levin J.Z."/>
            <person name="Young S."/>
            <person name="Zeng Q."/>
            <person name="Anikster Y."/>
            <person name="Bruce M."/>
            <person name="Wang M."/>
            <person name="Yin C."/>
            <person name="McCallum B."/>
            <person name="Szabo L.J."/>
            <person name="Hulbert S."/>
            <person name="Chen X."/>
            <person name="Fellers J.P."/>
        </authorList>
    </citation>
    <scope>NUCLEOTIDE SEQUENCE</scope>
    <source>
        <strain evidence="7">isolate 1-1 / race 1 (BBBD)</strain>
        <strain evidence="8">Isolate 1-1 / race 1 (BBBD)</strain>
    </source>
</reference>
<dbReference type="InterPro" id="IPR032675">
    <property type="entry name" value="LRR_dom_sf"/>
</dbReference>
<protein>
    <submittedName>
        <fullName evidence="6 7">Uncharacterized protein</fullName>
    </submittedName>
</protein>
<dbReference type="Gene3D" id="3.80.10.10">
    <property type="entry name" value="Ribonuclease Inhibitor"/>
    <property type="match status" value="1"/>
</dbReference>
<dbReference type="Proteomes" id="UP000005240">
    <property type="component" value="Unassembled WGS sequence"/>
</dbReference>
<dbReference type="SUPFAM" id="SSF52047">
    <property type="entry name" value="RNI-like"/>
    <property type="match status" value="1"/>
</dbReference>
<sequence length="516" mass="57986">MAESVKSDFIVDETIILAPNGALVHKIIDCLVEHPDPTKEPHYNLDHDGIGSGPIKIRPHLALKDTCQRHNHRLDYSAKIPENPLDASWQEGLPTNPLLPLTLVSRTFRQCAQETLFNSVVLGTQWQALLFLRALRTPAQAESNLSGTGIDPSTAINHPSKPLAQLVRSLQFRWRGPASMGKGGGSVICDIIRSCPSLENVAIGITLLKPCQEPFLEALAGRTFLNEFLVLRNPYRHGEVHLQWKADEMLARLCSGWKHLETIELHKLAGQSDEMIQHLQKTIPILPGALKTIILERPNLDDREISWLLASSLESMQTLKIIEPTKKLTRPGLCRILKECTGPNLEILTIRVATEWEMIFPDEYSERSDDPATNRGLLDVVFKTSSALRKLKSLSFDWDDHDMDCTAVLEALSNSQENTSESHVQCLPNLKCCSIRSFYSWPKKAREVIKTAMEARGVCLHVEGGKDFLKNERGYQRGGSAVPQSLSDSEEYPDSAYPNDLVMSIFNQLNYQYEYY</sequence>
<reference evidence="7" key="4">
    <citation type="submission" date="2025-05" db="UniProtKB">
        <authorList>
            <consortium name="EnsemblFungi"/>
        </authorList>
    </citation>
    <scope>IDENTIFICATION</scope>
    <source>
        <strain evidence="7">isolate 1-1 / race 1 (BBBD)</strain>
    </source>
</reference>
<name>A0A180GNB7_PUCT1</name>
<dbReference type="VEuPathDB" id="FungiDB:PTTG_27143"/>
<dbReference type="InterPro" id="IPR040223">
    <property type="entry name" value="PAR_bZIP"/>
</dbReference>
<keyword evidence="2" id="KW-0805">Transcription regulation</keyword>
<gene>
    <name evidence="6" type="ORF">PTTG_27143</name>
</gene>
<organism evidence="6">
    <name type="scientific">Puccinia triticina (isolate 1-1 / race 1 (BBBD))</name>
    <name type="common">Brown leaf rust fungus</name>
    <dbReference type="NCBI Taxonomy" id="630390"/>
    <lineage>
        <taxon>Eukaryota</taxon>
        <taxon>Fungi</taxon>
        <taxon>Dikarya</taxon>
        <taxon>Basidiomycota</taxon>
        <taxon>Pucciniomycotina</taxon>
        <taxon>Pucciniomycetes</taxon>
        <taxon>Pucciniales</taxon>
        <taxon>Pucciniaceae</taxon>
        <taxon>Puccinia</taxon>
    </lineage>
</organism>
<reference evidence="6" key="1">
    <citation type="submission" date="2009-11" db="EMBL/GenBank/DDBJ databases">
        <authorList>
            <consortium name="The Broad Institute Genome Sequencing Platform"/>
            <person name="Ward D."/>
            <person name="Feldgarden M."/>
            <person name="Earl A."/>
            <person name="Young S.K."/>
            <person name="Zeng Q."/>
            <person name="Koehrsen M."/>
            <person name="Alvarado L."/>
            <person name="Berlin A."/>
            <person name="Bochicchio J."/>
            <person name="Borenstein D."/>
            <person name="Chapman S.B."/>
            <person name="Chen Z."/>
            <person name="Engels R."/>
            <person name="Freedman E."/>
            <person name="Gellesch M."/>
            <person name="Goldberg J."/>
            <person name="Griggs A."/>
            <person name="Gujja S."/>
            <person name="Heilman E."/>
            <person name="Heiman D."/>
            <person name="Hepburn T."/>
            <person name="Howarth C."/>
            <person name="Jen D."/>
            <person name="Larson L."/>
            <person name="Lewis B."/>
            <person name="Mehta T."/>
            <person name="Park D."/>
            <person name="Pearson M."/>
            <person name="Roberts A."/>
            <person name="Saif S."/>
            <person name="Shea T."/>
            <person name="Shenoy N."/>
            <person name="Sisk P."/>
            <person name="Stolte C."/>
            <person name="Sykes S."/>
            <person name="Thomson T."/>
            <person name="Walk T."/>
            <person name="White J."/>
            <person name="Yandava C."/>
            <person name="Izard J."/>
            <person name="Baranova O.V."/>
            <person name="Blanton J.M."/>
            <person name="Tanner A.C."/>
            <person name="Dewhirst F.E."/>
            <person name="Haas B."/>
            <person name="Nusbaum C."/>
            <person name="Birren B."/>
        </authorList>
    </citation>
    <scope>NUCLEOTIDE SEQUENCE [LARGE SCALE GENOMIC DNA]</scope>
    <source>
        <strain evidence="6">1-1 BBBD Race 1</strain>
    </source>
</reference>
<dbReference type="GO" id="GO:0000978">
    <property type="term" value="F:RNA polymerase II cis-regulatory region sequence-specific DNA binding"/>
    <property type="evidence" value="ECO:0007669"/>
    <property type="project" value="TreeGrafter"/>
</dbReference>
<dbReference type="PANTHER" id="PTHR11988:SF27">
    <property type="entry name" value="GH27708P"/>
    <property type="match status" value="1"/>
</dbReference>
<dbReference type="OrthoDB" id="2529772at2759"/>
<keyword evidence="4" id="KW-0804">Transcription</keyword>
<dbReference type="EnsemblFungi" id="PTTG_27143-t43_1">
    <property type="protein sequence ID" value="PTTG_27143-t43_1-p1"/>
    <property type="gene ID" value="PTTG_27143"/>
</dbReference>
<evidence type="ECO:0000256" key="1">
    <source>
        <dbReference type="ARBA" id="ARBA00004123"/>
    </source>
</evidence>
<dbReference type="GO" id="GO:0000981">
    <property type="term" value="F:DNA-binding transcription factor activity, RNA polymerase II-specific"/>
    <property type="evidence" value="ECO:0007669"/>
    <property type="project" value="TreeGrafter"/>
</dbReference>
<comment type="subcellular location">
    <subcellularLocation>
        <location evidence="1">Nucleus</location>
    </subcellularLocation>
</comment>
<accession>A0A180GNB7</accession>
<evidence type="ECO:0000313" key="6">
    <source>
        <dbReference type="EMBL" id="OAV93909.1"/>
    </source>
</evidence>
<keyword evidence="8" id="KW-1185">Reference proteome</keyword>
<dbReference type="GO" id="GO:0005634">
    <property type="term" value="C:nucleus"/>
    <property type="evidence" value="ECO:0007669"/>
    <property type="project" value="UniProtKB-SubCell"/>
</dbReference>
<evidence type="ECO:0000256" key="4">
    <source>
        <dbReference type="ARBA" id="ARBA00023163"/>
    </source>
</evidence>
<evidence type="ECO:0000313" key="7">
    <source>
        <dbReference type="EnsemblFungi" id="PTTG_27143-t43_1-p1"/>
    </source>
</evidence>
<evidence type="ECO:0000313" key="8">
    <source>
        <dbReference type="Proteomes" id="UP000005240"/>
    </source>
</evidence>
<dbReference type="EMBL" id="ADAS02000045">
    <property type="protein sequence ID" value="OAV93909.1"/>
    <property type="molecule type" value="Genomic_DNA"/>
</dbReference>
<evidence type="ECO:0000256" key="5">
    <source>
        <dbReference type="ARBA" id="ARBA00023242"/>
    </source>
</evidence>